<evidence type="ECO:0000259" key="1">
    <source>
        <dbReference type="Pfam" id="PF05670"/>
    </source>
</evidence>
<evidence type="ECO:0000313" key="3">
    <source>
        <dbReference type="Proteomes" id="UP001209076"/>
    </source>
</evidence>
<feature type="domain" description="NFACT RNA-binding" evidence="1">
    <location>
        <begin position="403"/>
        <end position="486"/>
    </location>
</feature>
<organism evidence="2 3">
    <name type="scientific">Paracholeplasma vituli</name>
    <dbReference type="NCBI Taxonomy" id="69473"/>
    <lineage>
        <taxon>Bacteria</taxon>
        <taxon>Bacillati</taxon>
        <taxon>Mycoplasmatota</taxon>
        <taxon>Mollicutes</taxon>
        <taxon>Acholeplasmatales</taxon>
        <taxon>Acholeplasmataceae</taxon>
        <taxon>Paracholeplasma</taxon>
    </lineage>
</organism>
<name>A0ABT2PUC4_9MOLU</name>
<dbReference type="InterPro" id="IPR051608">
    <property type="entry name" value="RQC_Subunit_NEMF"/>
</dbReference>
<evidence type="ECO:0000313" key="2">
    <source>
        <dbReference type="EMBL" id="MCU0104532.1"/>
    </source>
</evidence>
<dbReference type="PANTHER" id="PTHR15239:SF6">
    <property type="entry name" value="RIBOSOME QUALITY CONTROL COMPLEX SUBUNIT NEMF"/>
    <property type="match status" value="1"/>
</dbReference>
<reference evidence="3" key="1">
    <citation type="submission" date="2023-07" db="EMBL/GenBank/DDBJ databases">
        <title>Novel Mycoplasma species identified in domestic and wild animals.</title>
        <authorList>
            <person name="Volokhov D.V."/>
            <person name="Furtak V.A."/>
            <person name="Zagorodnyaya T.A."/>
        </authorList>
    </citation>
    <scope>NUCLEOTIDE SEQUENCE [LARGE SCALE GENOMIC DNA]</scope>
    <source>
        <strain evidence="3">92-19</strain>
    </source>
</reference>
<dbReference type="RefSeq" id="WP_262095769.1">
    <property type="nucleotide sequence ID" value="NZ_JAOEGN010000003.1"/>
</dbReference>
<dbReference type="EMBL" id="JAOEGN010000003">
    <property type="protein sequence ID" value="MCU0104532.1"/>
    <property type="molecule type" value="Genomic_DNA"/>
</dbReference>
<gene>
    <name evidence="2" type="ORF">N7603_02560</name>
</gene>
<accession>A0ABT2PUC4</accession>
<dbReference type="Pfam" id="PF05670">
    <property type="entry name" value="NFACT-R_1"/>
    <property type="match status" value="1"/>
</dbReference>
<comment type="caution">
    <text evidence="2">The sequence shown here is derived from an EMBL/GenBank/DDBJ whole genome shotgun (WGS) entry which is preliminary data.</text>
</comment>
<keyword evidence="3" id="KW-1185">Reference proteome</keyword>
<proteinExistence type="predicted"/>
<dbReference type="Gene3D" id="2.30.310.10">
    <property type="entry name" value="ibrinogen binding protein from staphylococcus aureus domain"/>
    <property type="match status" value="1"/>
</dbReference>
<dbReference type="Pfam" id="PF05833">
    <property type="entry name" value="NFACT_N"/>
    <property type="match status" value="2"/>
</dbReference>
<dbReference type="InterPro" id="IPR008532">
    <property type="entry name" value="NFACT_RNA-bd"/>
</dbReference>
<dbReference type="PANTHER" id="PTHR15239">
    <property type="entry name" value="NUCLEAR EXPORT MEDIATOR FACTOR NEMF"/>
    <property type="match status" value="1"/>
</dbReference>
<sequence length="513" mass="59712">MPLDGYFIYHLQKEFETNLKGVRIKKIRQTSKDTFVFTYYKQGEKHLVFELNPNKSHVRISQTLPYGEVTSNLLNALKRHLENAEITNITQYQMDRVLIFNFQKFDQIFGYAHYTVIYETMGRTTNLIILENNIVIEAYYKQFSADKRSILNKSEFIFFPSDKKVFSETDLTELRTIDDPKYFMNTYMGFALDTAKFFVETKLNPLTLPIEPTLILGEKRQFFSFNPNTGQESKTYPTLSALLEAFYTFETPKYMDLEKLIDKEIKRLDLKLNNLFGDLEQNRTFEASKQLADDIYTHATDLQAKVSHFKEIPLDPQKTLNEHAQSLYQKYQKAKKSILPIESQITQTKAYKTYYQDIKDQLSILSSNDLDDIKKELSEVGLIKLKINPKKKPAKPTLLLVKGEDFEIYIGKTSEQNNYLTNTFAQPNDYWFHVQQGPGAHVVLRGAFHEQSLRLSAMLAAYHSPQRKSSSIPVDYTKVRNLKKIKGLPGYNVTYTNQKTIYIDIDETKILSL</sequence>
<dbReference type="Proteomes" id="UP001209076">
    <property type="component" value="Unassembled WGS sequence"/>
</dbReference>
<protein>
    <submittedName>
        <fullName evidence="2">NFACT family protein</fullName>
    </submittedName>
</protein>